<sequence>MTENKWLTMEELAAYLKMSRTKLYTMTQKGEIPASKIGNQWRFDRDEIDDWMKQQRNIDASPKGGC</sequence>
<dbReference type="NCBIfam" id="TIGR01764">
    <property type="entry name" value="excise"/>
    <property type="match status" value="1"/>
</dbReference>
<dbReference type="Pfam" id="PF12728">
    <property type="entry name" value="HTH_17"/>
    <property type="match status" value="1"/>
</dbReference>
<dbReference type="InterPro" id="IPR041657">
    <property type="entry name" value="HTH_17"/>
</dbReference>
<keyword evidence="3" id="KW-1185">Reference proteome</keyword>
<dbReference type="Proteomes" id="UP000315901">
    <property type="component" value="Unassembled WGS sequence"/>
</dbReference>
<protein>
    <submittedName>
        <fullName evidence="2">Helix-turn-helix domain-containing protein</fullName>
    </submittedName>
</protein>
<proteinExistence type="predicted"/>
<evidence type="ECO:0000313" key="2">
    <source>
        <dbReference type="EMBL" id="TPE55023.1"/>
    </source>
</evidence>
<dbReference type="GO" id="GO:0003677">
    <property type="term" value="F:DNA binding"/>
    <property type="evidence" value="ECO:0007669"/>
    <property type="project" value="InterPro"/>
</dbReference>
<feature type="domain" description="Helix-turn-helix" evidence="1">
    <location>
        <begin position="6"/>
        <end position="56"/>
    </location>
</feature>
<dbReference type="PANTHER" id="PTHR38431:SF1">
    <property type="entry name" value="BLL2305 PROTEIN"/>
    <property type="match status" value="1"/>
</dbReference>
<dbReference type="InterPro" id="IPR010093">
    <property type="entry name" value="SinI_DNA-bd"/>
</dbReference>
<comment type="caution">
    <text evidence="2">The sequence shown here is derived from an EMBL/GenBank/DDBJ whole genome shotgun (WGS) entry which is preliminary data.</text>
</comment>
<reference evidence="2 3" key="1">
    <citation type="submission" date="2019-06" db="EMBL/GenBank/DDBJ databases">
        <title>A novel bacterium of genus Marinomonas, isolated from coastal sand.</title>
        <authorList>
            <person name="Huang H."/>
            <person name="Mo K."/>
            <person name="Hu Y."/>
        </authorList>
    </citation>
    <scope>NUCLEOTIDE SEQUENCE [LARGE SCALE GENOMIC DNA]</scope>
    <source>
        <strain evidence="2 3">HB171799</strain>
    </source>
</reference>
<dbReference type="SUPFAM" id="SSF46955">
    <property type="entry name" value="Putative DNA-binding domain"/>
    <property type="match status" value="1"/>
</dbReference>
<evidence type="ECO:0000313" key="3">
    <source>
        <dbReference type="Proteomes" id="UP000315901"/>
    </source>
</evidence>
<dbReference type="PANTHER" id="PTHR38431">
    <property type="entry name" value="BLL2305 PROTEIN"/>
    <property type="match status" value="1"/>
</dbReference>
<gene>
    <name evidence="2" type="ORF">FJM67_02930</name>
</gene>
<dbReference type="Gene3D" id="1.10.238.160">
    <property type="match status" value="1"/>
</dbReference>
<name>A0A501X3K7_9GAMM</name>
<dbReference type="RefSeq" id="WP_140587186.1">
    <property type="nucleotide sequence ID" value="NZ_VFRR01000003.1"/>
</dbReference>
<dbReference type="EMBL" id="VFRR01000003">
    <property type="protein sequence ID" value="TPE55023.1"/>
    <property type="molecule type" value="Genomic_DNA"/>
</dbReference>
<dbReference type="OrthoDB" id="9800023at2"/>
<dbReference type="InterPro" id="IPR009061">
    <property type="entry name" value="DNA-bd_dom_put_sf"/>
</dbReference>
<dbReference type="AlphaFoldDB" id="A0A501X3K7"/>
<accession>A0A501X3K7</accession>
<organism evidence="2 3">
    <name type="scientific">Maribrevibacterium harenarium</name>
    <dbReference type="NCBI Taxonomy" id="2589817"/>
    <lineage>
        <taxon>Bacteria</taxon>
        <taxon>Pseudomonadati</taxon>
        <taxon>Pseudomonadota</taxon>
        <taxon>Gammaproteobacteria</taxon>
        <taxon>Oceanospirillales</taxon>
        <taxon>Oceanospirillaceae</taxon>
        <taxon>Maribrevibacterium</taxon>
    </lineage>
</organism>
<evidence type="ECO:0000259" key="1">
    <source>
        <dbReference type="Pfam" id="PF12728"/>
    </source>
</evidence>